<evidence type="ECO:0000313" key="2">
    <source>
        <dbReference type="EMBL" id="MBP1989314.1"/>
    </source>
</evidence>
<reference evidence="2 3" key="1">
    <citation type="submission" date="2021-03" db="EMBL/GenBank/DDBJ databases">
        <title>Genomic Encyclopedia of Type Strains, Phase IV (KMG-IV): sequencing the most valuable type-strain genomes for metagenomic binning, comparative biology and taxonomic classification.</title>
        <authorList>
            <person name="Goeker M."/>
        </authorList>
    </citation>
    <scope>NUCLEOTIDE SEQUENCE [LARGE SCALE GENOMIC DNA]</scope>
    <source>
        <strain evidence="2 3">DSM 26048</strain>
    </source>
</reference>
<dbReference type="Proteomes" id="UP001519287">
    <property type="component" value="Unassembled WGS sequence"/>
</dbReference>
<dbReference type="PANTHER" id="PTHR35792">
    <property type="entry name" value="GENERAL STRESS PROTEIN"/>
    <property type="match status" value="1"/>
</dbReference>
<keyword evidence="1" id="KW-1133">Transmembrane helix</keyword>
<gene>
    <name evidence="2" type="ORF">J2Z66_000909</name>
</gene>
<dbReference type="RefSeq" id="WP_209970137.1">
    <property type="nucleotide sequence ID" value="NZ_JAGGLB010000002.1"/>
</dbReference>
<proteinExistence type="predicted"/>
<accession>A0ABS4IP36</accession>
<dbReference type="InterPro" id="IPR024623">
    <property type="entry name" value="YtxH"/>
</dbReference>
<sequence>MTDQQKGKNLLLGAVIGGVLGAITALLTAPKSGRELRSDIAGQVSAVTEKTQQAASVINEKTQELVQSVRSWRKSEPVDVKETEESEEFELIDDLIVLNDRKASSN</sequence>
<dbReference type="EMBL" id="JAGGLB010000002">
    <property type="protein sequence ID" value="MBP1989314.1"/>
    <property type="molecule type" value="Genomic_DNA"/>
</dbReference>
<feature type="transmembrane region" description="Helical" evidence="1">
    <location>
        <begin position="12"/>
        <end position="29"/>
    </location>
</feature>
<evidence type="ECO:0000313" key="3">
    <source>
        <dbReference type="Proteomes" id="UP001519287"/>
    </source>
</evidence>
<dbReference type="InterPro" id="IPR052928">
    <property type="entry name" value="Desiccation-related_membrane"/>
</dbReference>
<dbReference type="Pfam" id="PF12732">
    <property type="entry name" value="YtxH"/>
    <property type="match status" value="1"/>
</dbReference>
<comment type="caution">
    <text evidence="2">The sequence shown here is derived from an EMBL/GenBank/DDBJ whole genome shotgun (WGS) entry which is preliminary data.</text>
</comment>
<evidence type="ECO:0000256" key="1">
    <source>
        <dbReference type="SAM" id="Phobius"/>
    </source>
</evidence>
<organism evidence="2 3">
    <name type="scientific">Paenibacillus eucommiae</name>
    <dbReference type="NCBI Taxonomy" id="1355755"/>
    <lineage>
        <taxon>Bacteria</taxon>
        <taxon>Bacillati</taxon>
        <taxon>Bacillota</taxon>
        <taxon>Bacilli</taxon>
        <taxon>Bacillales</taxon>
        <taxon>Paenibacillaceae</taxon>
        <taxon>Paenibacillus</taxon>
    </lineage>
</organism>
<keyword evidence="1" id="KW-0812">Transmembrane</keyword>
<protein>
    <submittedName>
        <fullName evidence="2">Gas vesicle protein</fullName>
    </submittedName>
</protein>
<keyword evidence="1" id="KW-0472">Membrane</keyword>
<dbReference type="PANTHER" id="PTHR35792:SF2">
    <property type="entry name" value="GENERAL STRESS PROTEIN"/>
    <property type="match status" value="1"/>
</dbReference>
<name>A0ABS4IP36_9BACL</name>
<keyword evidence="3" id="KW-1185">Reference proteome</keyword>